<gene>
    <name evidence="2" type="ORF">H9Y05_07790</name>
</gene>
<dbReference type="PROSITE" id="PS51257">
    <property type="entry name" value="PROKAR_LIPOPROTEIN"/>
    <property type="match status" value="1"/>
</dbReference>
<reference evidence="2" key="1">
    <citation type="submission" date="2020-09" db="EMBL/GenBank/DDBJ databases">
        <title>Taishania pollutisoli gen. nov., sp. nov., Isolated from Tetrabromobisphenol A-Contaminated Soil.</title>
        <authorList>
            <person name="Chen Q."/>
        </authorList>
    </citation>
    <scope>NUCLEOTIDE SEQUENCE</scope>
    <source>
        <strain evidence="2">CZZ-1</strain>
    </source>
</reference>
<evidence type="ECO:0000259" key="1">
    <source>
        <dbReference type="Pfam" id="PF01494"/>
    </source>
</evidence>
<dbReference type="PANTHER" id="PTHR43747:SF1">
    <property type="entry name" value="SLR1998 PROTEIN"/>
    <property type="match status" value="1"/>
</dbReference>
<dbReference type="Pfam" id="PF01494">
    <property type="entry name" value="FAD_binding_3"/>
    <property type="match status" value="1"/>
</dbReference>
<dbReference type="InterPro" id="IPR050816">
    <property type="entry name" value="Flavin-dep_Halogenase_NPB"/>
</dbReference>
<dbReference type="SUPFAM" id="SSF51905">
    <property type="entry name" value="FAD/NAD(P)-binding domain"/>
    <property type="match status" value="1"/>
</dbReference>
<dbReference type="Proteomes" id="UP000652681">
    <property type="component" value="Unassembled WGS sequence"/>
</dbReference>
<dbReference type="PRINTS" id="PR00420">
    <property type="entry name" value="RNGMNOXGNASE"/>
</dbReference>
<dbReference type="GO" id="GO:0071949">
    <property type="term" value="F:FAD binding"/>
    <property type="evidence" value="ECO:0007669"/>
    <property type="project" value="InterPro"/>
</dbReference>
<protein>
    <submittedName>
        <fullName evidence="2">Tryptophan 7-halogenase</fullName>
    </submittedName>
</protein>
<proteinExistence type="predicted"/>
<feature type="domain" description="FAD-binding" evidence="1">
    <location>
        <begin position="10"/>
        <end position="321"/>
    </location>
</feature>
<dbReference type="Gene3D" id="3.30.9.100">
    <property type="match status" value="1"/>
</dbReference>
<dbReference type="PANTHER" id="PTHR43747">
    <property type="entry name" value="FAD-BINDING PROTEIN"/>
    <property type="match status" value="1"/>
</dbReference>
<accession>A0A8J6PC13</accession>
<dbReference type="InterPro" id="IPR002938">
    <property type="entry name" value="FAD-bd"/>
</dbReference>
<keyword evidence="3" id="KW-1185">Reference proteome</keyword>
<dbReference type="EMBL" id="JACVEL010000004">
    <property type="protein sequence ID" value="MBC9812373.1"/>
    <property type="molecule type" value="Genomic_DNA"/>
</dbReference>
<evidence type="ECO:0000313" key="2">
    <source>
        <dbReference type="EMBL" id="MBC9812373.1"/>
    </source>
</evidence>
<name>A0A8J6PC13_9FLAO</name>
<dbReference type="RefSeq" id="WP_216713960.1">
    <property type="nucleotide sequence ID" value="NZ_JACVEL010000004.1"/>
</dbReference>
<organism evidence="2 3">
    <name type="scientific">Taishania pollutisoli</name>
    <dbReference type="NCBI Taxonomy" id="2766479"/>
    <lineage>
        <taxon>Bacteria</taxon>
        <taxon>Pseudomonadati</taxon>
        <taxon>Bacteroidota</taxon>
        <taxon>Flavobacteriia</taxon>
        <taxon>Flavobacteriales</taxon>
        <taxon>Crocinitomicaceae</taxon>
        <taxon>Taishania</taxon>
    </lineage>
</organism>
<dbReference type="InterPro" id="IPR036188">
    <property type="entry name" value="FAD/NAD-bd_sf"/>
</dbReference>
<dbReference type="Gene3D" id="3.50.50.60">
    <property type="entry name" value="FAD/NAD(P)-binding domain"/>
    <property type="match status" value="1"/>
</dbReference>
<dbReference type="AlphaFoldDB" id="A0A8J6PC13"/>
<sequence>MNNGKFVEKDILIIGAGMAGCVSAMSLHRDFNIALVEKVTDTDCYLAETLIASGKRIFNELNLRDWLLTERCQQTYRLSDGSVSYWGANAPVYTDALRNPEGENWILNKTDFLDELRNHTERFSAPLLKGTVHTLDYAHGYWNVAIKLNDETIQWYKAKFIIDASGRSAVAARKIGIKRIIEDKLICISAVVNNPTANQLCKNFSDENGWWFVCPLNSAKLQLSYYTDADLIHKNLTGKAEQFRAFIHANRTFNERIGNVDPDSFQFLGTKAANTARLEQFCGNGWCAVGDAAMCFDPLSSQGSFKAMATAMQLTALLKEVNFITTEKKQHEVVFQELFREQMEKIWSHYKNHQAYYYQIEKQSSNVFWKRRSLG</sequence>
<evidence type="ECO:0000313" key="3">
    <source>
        <dbReference type="Proteomes" id="UP000652681"/>
    </source>
</evidence>
<comment type="caution">
    <text evidence="2">The sequence shown here is derived from an EMBL/GenBank/DDBJ whole genome shotgun (WGS) entry which is preliminary data.</text>
</comment>